<keyword evidence="15" id="KW-1185">Reference proteome</keyword>
<evidence type="ECO:0000256" key="11">
    <source>
        <dbReference type="ARBA" id="ARBA00066388"/>
    </source>
</evidence>
<protein>
    <recommendedName>
        <fullName evidence="12">Carnitine transport ATP-binding protein OpuCA</fullName>
        <ecNumber evidence="11">7.6.2.9</ecNumber>
    </recommendedName>
</protein>
<dbReference type="InterPro" id="IPR003439">
    <property type="entry name" value="ABC_transporter-like_ATP-bd"/>
</dbReference>
<dbReference type="PROSITE" id="PS50893">
    <property type="entry name" value="ABC_TRANSPORTER_2"/>
    <property type="match status" value="1"/>
</dbReference>
<dbReference type="EC" id="7.6.2.9" evidence="11"/>
<keyword evidence="1" id="KW-0813">Transport</keyword>
<dbReference type="InterPro" id="IPR017871">
    <property type="entry name" value="ABC_transporter-like_CS"/>
</dbReference>
<evidence type="ECO:0000256" key="2">
    <source>
        <dbReference type="ARBA" id="ARBA00022475"/>
    </source>
</evidence>
<evidence type="ECO:0000256" key="4">
    <source>
        <dbReference type="ARBA" id="ARBA00022741"/>
    </source>
</evidence>
<evidence type="ECO:0000256" key="3">
    <source>
        <dbReference type="ARBA" id="ARBA00022496"/>
    </source>
</evidence>
<proteinExistence type="predicted"/>
<comment type="catalytic activity">
    <reaction evidence="9">
        <text>a quaternary ammonium(out) + ATP + H2O = a quaternary ammonium(in) + ADP + phosphate + H(+)</text>
        <dbReference type="Rhea" id="RHEA:11036"/>
        <dbReference type="ChEBI" id="CHEBI:15377"/>
        <dbReference type="ChEBI" id="CHEBI:15378"/>
        <dbReference type="ChEBI" id="CHEBI:30616"/>
        <dbReference type="ChEBI" id="CHEBI:35267"/>
        <dbReference type="ChEBI" id="CHEBI:43474"/>
        <dbReference type="ChEBI" id="CHEBI:456216"/>
        <dbReference type="EC" id="7.6.2.9"/>
    </reaction>
</comment>
<dbReference type="InterPro" id="IPR015853">
    <property type="entry name" value="ABC_transpr_FbpC"/>
</dbReference>
<evidence type="ECO:0000313" key="14">
    <source>
        <dbReference type="EMBL" id="OZM57387.1"/>
    </source>
</evidence>
<dbReference type="GO" id="GO:0015408">
    <property type="term" value="F:ABC-type ferric iron transporter activity"/>
    <property type="evidence" value="ECO:0007669"/>
    <property type="project" value="InterPro"/>
</dbReference>
<dbReference type="SUPFAM" id="SSF52540">
    <property type="entry name" value="P-loop containing nucleoside triphosphate hydrolases"/>
    <property type="match status" value="1"/>
</dbReference>
<keyword evidence="8" id="KW-0472">Membrane</keyword>
<dbReference type="GO" id="GO:0005524">
    <property type="term" value="F:ATP binding"/>
    <property type="evidence" value="ECO:0007669"/>
    <property type="project" value="UniProtKB-KW"/>
</dbReference>
<evidence type="ECO:0000256" key="7">
    <source>
        <dbReference type="ARBA" id="ARBA00023065"/>
    </source>
</evidence>
<keyword evidence="2" id="KW-1003">Cell membrane</keyword>
<dbReference type="AlphaFoldDB" id="A0A263BVN2"/>
<evidence type="ECO:0000256" key="5">
    <source>
        <dbReference type="ARBA" id="ARBA00022840"/>
    </source>
</evidence>
<dbReference type="GO" id="GO:0016887">
    <property type="term" value="F:ATP hydrolysis activity"/>
    <property type="evidence" value="ECO:0007669"/>
    <property type="project" value="InterPro"/>
</dbReference>
<dbReference type="InterPro" id="IPR003593">
    <property type="entry name" value="AAA+_ATPase"/>
</dbReference>
<evidence type="ECO:0000256" key="1">
    <source>
        <dbReference type="ARBA" id="ARBA00022448"/>
    </source>
</evidence>
<dbReference type="EMBL" id="NPIA01000003">
    <property type="protein sequence ID" value="OZM57387.1"/>
    <property type="molecule type" value="Genomic_DNA"/>
</dbReference>
<feature type="domain" description="ABC transporter" evidence="13">
    <location>
        <begin position="20"/>
        <end position="252"/>
    </location>
</feature>
<dbReference type="InterPro" id="IPR027417">
    <property type="entry name" value="P-loop_NTPase"/>
</dbReference>
<evidence type="ECO:0000256" key="12">
    <source>
        <dbReference type="ARBA" id="ARBA00070305"/>
    </source>
</evidence>
<dbReference type="FunFam" id="3.40.50.300:FF:000425">
    <property type="entry name" value="Probable ABC transporter, ATP-binding subunit"/>
    <property type="match status" value="1"/>
</dbReference>
<reference evidence="14 15" key="2">
    <citation type="submission" date="2017-09" db="EMBL/GenBank/DDBJ databases">
        <title>Bacillus patelloidae sp. nov., isolated from the intestinal tract of a marine limpet.</title>
        <authorList>
            <person name="Liu R."/>
            <person name="Dong C."/>
            <person name="Shao Z."/>
        </authorList>
    </citation>
    <scope>NUCLEOTIDE SEQUENCE [LARGE SCALE GENOMIC DNA]</scope>
    <source>
        <strain evidence="14 15">SA5d-4</strain>
    </source>
</reference>
<dbReference type="SMART" id="SM00382">
    <property type="entry name" value="AAA"/>
    <property type="match status" value="1"/>
</dbReference>
<gene>
    <name evidence="14" type="ORF">CIB95_07970</name>
</gene>
<dbReference type="Gene3D" id="3.40.50.300">
    <property type="entry name" value="P-loop containing nucleotide triphosphate hydrolases"/>
    <property type="match status" value="1"/>
</dbReference>
<accession>A0A263BVN2</accession>
<evidence type="ECO:0000256" key="8">
    <source>
        <dbReference type="ARBA" id="ARBA00023136"/>
    </source>
</evidence>
<dbReference type="InterPro" id="IPR050093">
    <property type="entry name" value="ABC_SmlMolc_Importer"/>
</dbReference>
<evidence type="ECO:0000313" key="15">
    <source>
        <dbReference type="Proteomes" id="UP000217083"/>
    </source>
</evidence>
<keyword evidence="4" id="KW-0547">Nucleotide-binding</keyword>
<comment type="caution">
    <text evidence="14">The sequence shown here is derived from an EMBL/GenBank/DDBJ whole genome shotgun (WGS) entry which is preliminary data.</text>
</comment>
<comment type="subunit">
    <text evidence="10">The complex is composed of two ATP-binding proteins (OpuCA), two transmembrane proteins (OpuCB and OpuCD) and a solute-binding protein (OpuCC).</text>
</comment>
<sequence>MESRYQLVLCEEEVFNIEGLNLLNISKKYSCKDEFSVKDIHLTIKTGEFFSLLGPSGCGKTTLLKLIAGLIIPTSGECHFNFKDITTIPAEKRSFSMVFQEPLLFPHMTIEDNVAFGLKVKGVPKKLRIDKAKQMLHAVGLKGYEKRYATQLSGGEQQRVSIARALVVEPKLLLLDEPFSALDPNLRDEMRELLRGLHHKLNVTCLFVTHDQDEAFQLSDRIGIMQSGELLQVGTGKQLYERPVSPEVAIFLGAKNVHYGRIDNGYFYCEDFPFKVENIIDDTTGWLIIRPEIFTPFIDEKSKDKALLRGLLKEVVFRQGFYYAAVLVGKATMEVTFQANVDYSFEINKEIVMSYNPSKLIFIPHNC</sequence>
<keyword evidence="3" id="KW-0410">Iron transport</keyword>
<organism evidence="14 15">
    <name type="scientific">Lottiidibacillus patelloidae</name>
    <dbReference type="NCBI Taxonomy" id="2670334"/>
    <lineage>
        <taxon>Bacteria</taxon>
        <taxon>Bacillati</taxon>
        <taxon>Bacillota</taxon>
        <taxon>Bacilli</taxon>
        <taxon>Bacillales</taxon>
        <taxon>Bacillaceae</taxon>
        <taxon>Lottiidibacillus</taxon>
    </lineage>
</organism>
<dbReference type="PROSITE" id="PS00211">
    <property type="entry name" value="ABC_TRANSPORTER_1"/>
    <property type="match status" value="1"/>
</dbReference>
<keyword evidence="7" id="KW-0406">Ion transport</keyword>
<keyword evidence="6" id="KW-0408">Iron</keyword>
<dbReference type="GO" id="GO:0015418">
    <property type="term" value="F:ABC-type quaternary ammonium compound transporting activity"/>
    <property type="evidence" value="ECO:0007669"/>
    <property type="project" value="UniProtKB-EC"/>
</dbReference>
<dbReference type="CDD" id="cd03259">
    <property type="entry name" value="ABC_Carb_Solutes_like"/>
    <property type="match status" value="1"/>
</dbReference>
<reference evidence="15" key="1">
    <citation type="submission" date="2017-08" db="EMBL/GenBank/DDBJ databases">
        <authorList>
            <person name="Huang Z."/>
        </authorList>
    </citation>
    <scope>NUCLEOTIDE SEQUENCE [LARGE SCALE GENOMIC DNA]</scope>
    <source>
        <strain evidence="15">SA5d-4</strain>
    </source>
</reference>
<dbReference type="Pfam" id="PF00005">
    <property type="entry name" value="ABC_tran"/>
    <property type="match status" value="1"/>
</dbReference>
<keyword evidence="5" id="KW-0067">ATP-binding</keyword>
<dbReference type="PANTHER" id="PTHR42781">
    <property type="entry name" value="SPERMIDINE/PUTRESCINE IMPORT ATP-BINDING PROTEIN POTA"/>
    <property type="match status" value="1"/>
</dbReference>
<dbReference type="Proteomes" id="UP000217083">
    <property type="component" value="Unassembled WGS sequence"/>
</dbReference>
<dbReference type="PANTHER" id="PTHR42781:SF4">
    <property type="entry name" value="SPERMIDINE_PUTRESCINE IMPORT ATP-BINDING PROTEIN POTA"/>
    <property type="match status" value="1"/>
</dbReference>
<dbReference type="GO" id="GO:0016020">
    <property type="term" value="C:membrane"/>
    <property type="evidence" value="ECO:0007669"/>
    <property type="project" value="InterPro"/>
</dbReference>
<evidence type="ECO:0000256" key="10">
    <source>
        <dbReference type="ARBA" id="ARBA00063934"/>
    </source>
</evidence>
<evidence type="ECO:0000256" key="6">
    <source>
        <dbReference type="ARBA" id="ARBA00023004"/>
    </source>
</evidence>
<name>A0A263BVN2_9BACI</name>
<evidence type="ECO:0000256" key="9">
    <source>
        <dbReference type="ARBA" id="ARBA00052482"/>
    </source>
</evidence>
<evidence type="ECO:0000259" key="13">
    <source>
        <dbReference type="PROSITE" id="PS50893"/>
    </source>
</evidence>